<dbReference type="GO" id="GO:0009055">
    <property type="term" value="F:electron transfer activity"/>
    <property type="evidence" value="ECO:0007669"/>
    <property type="project" value="InterPro"/>
</dbReference>
<keyword evidence="6" id="KW-1185">Reference proteome</keyword>
<dbReference type="InterPro" id="IPR011429">
    <property type="entry name" value="Cyt_c_Planctomycete-type"/>
</dbReference>
<keyword evidence="3" id="KW-0349">Heme</keyword>
<feature type="domain" description="Cytochrome c" evidence="4">
    <location>
        <begin position="331"/>
        <end position="406"/>
    </location>
</feature>
<dbReference type="Proteomes" id="UP000241964">
    <property type="component" value="Unassembled WGS sequence"/>
</dbReference>
<evidence type="ECO:0000313" key="5">
    <source>
        <dbReference type="EMBL" id="PSL33847.1"/>
    </source>
</evidence>
<dbReference type="Pfam" id="PF07583">
    <property type="entry name" value="PSCyt2"/>
    <property type="match status" value="1"/>
</dbReference>
<proteinExistence type="predicted"/>
<dbReference type="Pfam" id="PF07587">
    <property type="entry name" value="PSD1"/>
    <property type="match status" value="1"/>
</dbReference>
<evidence type="ECO:0000256" key="1">
    <source>
        <dbReference type="ARBA" id="ARBA00022723"/>
    </source>
</evidence>
<organism evidence="5 6">
    <name type="scientific">Dyadobacter jiangsuensis</name>
    <dbReference type="NCBI Taxonomy" id="1591085"/>
    <lineage>
        <taxon>Bacteria</taxon>
        <taxon>Pseudomonadati</taxon>
        <taxon>Bacteroidota</taxon>
        <taxon>Cytophagia</taxon>
        <taxon>Cytophagales</taxon>
        <taxon>Spirosomataceae</taxon>
        <taxon>Dyadobacter</taxon>
    </lineage>
</organism>
<dbReference type="Pfam" id="PF07635">
    <property type="entry name" value="PSCyt1"/>
    <property type="match status" value="1"/>
</dbReference>
<evidence type="ECO:0000256" key="3">
    <source>
        <dbReference type="PROSITE-ProRule" id="PRU00433"/>
    </source>
</evidence>
<dbReference type="GO" id="GO:0046872">
    <property type="term" value="F:metal ion binding"/>
    <property type="evidence" value="ECO:0007669"/>
    <property type="project" value="UniProtKB-KW"/>
</dbReference>
<comment type="caution">
    <text evidence="5">The sequence shown here is derived from an EMBL/GenBank/DDBJ whole genome shotgun (WGS) entry which is preliminary data.</text>
</comment>
<dbReference type="InterPro" id="IPR011444">
    <property type="entry name" value="DUF1549"/>
</dbReference>
<dbReference type="PANTHER" id="PTHR35889">
    <property type="entry name" value="CYCLOINULO-OLIGOSACCHARIDE FRUCTANOTRANSFERASE-RELATED"/>
    <property type="match status" value="1"/>
</dbReference>
<keyword evidence="2 3" id="KW-0408">Iron</keyword>
<dbReference type="EMBL" id="PYAS01000001">
    <property type="protein sequence ID" value="PSL33847.1"/>
    <property type="molecule type" value="Genomic_DNA"/>
</dbReference>
<dbReference type="GO" id="GO:0020037">
    <property type="term" value="F:heme binding"/>
    <property type="evidence" value="ECO:0007669"/>
    <property type="project" value="InterPro"/>
</dbReference>
<dbReference type="AlphaFoldDB" id="A0A2P8GIT0"/>
<protein>
    <submittedName>
        <fullName evidence="5">Cytochrome c</fullName>
    </submittedName>
</protein>
<dbReference type="RefSeq" id="WP_106593919.1">
    <property type="nucleotide sequence ID" value="NZ_PYAS01000001.1"/>
</dbReference>
<evidence type="ECO:0000313" key="6">
    <source>
        <dbReference type="Proteomes" id="UP000241964"/>
    </source>
</evidence>
<sequence>MRLQTFTKCFFGITILIGSAVFCFRCVHTKKSGRNSSEVSYSFQVRPILSDKCFACHGPDAKHREAGLRLDMAESAYAKLRDGKGFVIVPGNAEASEVYKRIISVDADYQMPTPESHLGLLTKEETEILKKWISQGAKYEKHWAFVAPKQSALPEIGDENWPKNEIDYFALAKMEEVGLEPNEPAGQEQLIKRLSLDLTGLAPSPELQKKFQDDGTEKSYEKIVDQLLSQPAYGEKMAVHWLDIARYGDSFGYQNDHSRTQWPWRDWVINAFNRNMPYDKFVTWQLAGDMLPNAGKEQILATAFLRNHKYNEEAGIILEEYRIEYNLDKTKTVSSGLMGLTVECAQCHDHKYDPISQEDYYRLFAFFNNSKEKGQDKIQGGVAVAPILEVTDAERKGILNFINSADTSTIWLSVMSENDTLRPTHILNRGVYDAPGRVVTASSLKSVMPFDTTKYARNRLGLAGWMFNKNNPLTARVFVNRVWQEFFGRGIVKSAGDFGMQGDLPSHPALLDWLAVDFMNHGWNVKRLVKQIVTSATYRQSSKLTEEKKEKDPENIYLSRGARYRVPAEMVRDIVLSTSGLLNPEIGGVSVKPYQPKGLWEGSTANRGDLTKYVQDTAGKLYRRGLYTFVKVTLPPPAMIVFDASNRDHCEVKRQKTNTPLQALIMLNDPAVLEASRVLAERTVARKIPVEEKIRQLFQRIVCRKPTEKEVNLLVGYYHSEFAKFSKDQQKAVKVLNVGDFVHEKRVRKDEAAALMRVISTIYNMEETITKS</sequence>
<gene>
    <name evidence="5" type="ORF">CLV60_101216</name>
</gene>
<dbReference type="PROSITE" id="PS51007">
    <property type="entry name" value="CYTC"/>
    <property type="match status" value="2"/>
</dbReference>
<dbReference type="InterPro" id="IPR022655">
    <property type="entry name" value="DUF1553"/>
</dbReference>
<evidence type="ECO:0000259" key="4">
    <source>
        <dbReference type="PROSITE" id="PS51007"/>
    </source>
</evidence>
<reference evidence="5 6" key="1">
    <citation type="submission" date="2018-03" db="EMBL/GenBank/DDBJ databases">
        <title>Genomic Encyclopedia of Archaeal and Bacterial Type Strains, Phase II (KMG-II): from individual species to whole genera.</title>
        <authorList>
            <person name="Goeker M."/>
        </authorList>
    </citation>
    <scope>NUCLEOTIDE SEQUENCE [LARGE SCALE GENOMIC DNA]</scope>
    <source>
        <strain evidence="5 6">DSM 29057</strain>
    </source>
</reference>
<feature type="domain" description="Cytochrome c" evidence="4">
    <location>
        <begin position="13"/>
        <end position="231"/>
    </location>
</feature>
<evidence type="ECO:0000256" key="2">
    <source>
        <dbReference type="ARBA" id="ARBA00023004"/>
    </source>
</evidence>
<dbReference type="OrthoDB" id="1450284at2"/>
<dbReference type="InterPro" id="IPR009056">
    <property type="entry name" value="Cyt_c-like_dom"/>
</dbReference>
<dbReference type="PANTHER" id="PTHR35889:SF3">
    <property type="entry name" value="F-BOX DOMAIN-CONTAINING PROTEIN"/>
    <property type="match status" value="1"/>
</dbReference>
<keyword evidence="1 3" id="KW-0479">Metal-binding</keyword>
<accession>A0A2P8GIT0</accession>
<name>A0A2P8GIT0_9BACT</name>